<sequence>MRQSEQFNSETSTQISLLEVHRTPALLMQKLDNLIEQHFMEQRSAEFYSSALAYITRTLNEITHCERGKTTFMMIQDRIFKEAQSLLETTPMSIKAMSFILGFEDPSYFGKFFKKMSGKPPKAYRLQALKMAEPPLTPPLKGGETRDQSPFELRGIPTGGGDINLMQ</sequence>
<reference evidence="1" key="1">
    <citation type="submission" date="2023-07" db="EMBL/GenBank/DDBJ databases">
        <title>Sorghum-associated microbial communities from plants grown in Nebraska, USA.</title>
        <authorList>
            <person name="Schachtman D."/>
        </authorList>
    </citation>
    <scope>NUCLEOTIDE SEQUENCE</scope>
    <source>
        <strain evidence="1">2697</strain>
    </source>
</reference>
<comment type="caution">
    <text evidence="1">The sequence shown here is derived from an EMBL/GenBank/DDBJ whole genome shotgun (WGS) entry which is preliminary data.</text>
</comment>
<keyword evidence="2" id="KW-1185">Reference proteome</keyword>
<accession>A0ACC6L446</accession>
<dbReference type="Proteomes" id="UP001246858">
    <property type="component" value="Unassembled WGS sequence"/>
</dbReference>
<organism evidence="1 2">
    <name type="scientific">Pedobacter africanus</name>
    <dbReference type="NCBI Taxonomy" id="151894"/>
    <lineage>
        <taxon>Bacteria</taxon>
        <taxon>Pseudomonadati</taxon>
        <taxon>Bacteroidota</taxon>
        <taxon>Sphingobacteriia</taxon>
        <taxon>Sphingobacteriales</taxon>
        <taxon>Sphingobacteriaceae</taxon>
        <taxon>Pedobacter</taxon>
    </lineage>
</organism>
<evidence type="ECO:0000313" key="2">
    <source>
        <dbReference type="Proteomes" id="UP001246858"/>
    </source>
</evidence>
<name>A0ACC6L446_9SPHI</name>
<evidence type="ECO:0000313" key="1">
    <source>
        <dbReference type="EMBL" id="MDR6786063.1"/>
    </source>
</evidence>
<dbReference type="EMBL" id="JAVDTF010000005">
    <property type="protein sequence ID" value="MDR6786063.1"/>
    <property type="molecule type" value="Genomic_DNA"/>
</dbReference>
<protein>
    <submittedName>
        <fullName evidence="1">AraC-like DNA-binding protein</fullName>
    </submittedName>
</protein>
<gene>
    <name evidence="1" type="ORF">J2X78_004655</name>
</gene>
<proteinExistence type="predicted"/>